<name>A0A8J8T9N9_HALGN</name>
<accession>A0A8J8T9N9</accession>
<evidence type="ECO:0000313" key="2">
    <source>
        <dbReference type="EMBL" id="TNV86571.1"/>
    </source>
</evidence>
<evidence type="ECO:0008006" key="4">
    <source>
        <dbReference type="Google" id="ProtNLM"/>
    </source>
</evidence>
<gene>
    <name evidence="2" type="ORF">FGO68_gene9232</name>
</gene>
<keyword evidence="1" id="KW-0812">Transmembrane</keyword>
<feature type="transmembrane region" description="Helical" evidence="1">
    <location>
        <begin position="267"/>
        <end position="286"/>
    </location>
</feature>
<feature type="transmembrane region" description="Helical" evidence="1">
    <location>
        <begin position="195"/>
        <end position="217"/>
    </location>
</feature>
<keyword evidence="3" id="KW-1185">Reference proteome</keyword>
<feature type="transmembrane region" description="Helical" evidence="1">
    <location>
        <begin position="38"/>
        <end position="65"/>
    </location>
</feature>
<keyword evidence="1" id="KW-1133">Transmembrane helix</keyword>
<reference evidence="2" key="1">
    <citation type="submission" date="2019-06" db="EMBL/GenBank/DDBJ databases">
        <authorList>
            <person name="Zheng W."/>
        </authorList>
    </citation>
    <scope>NUCLEOTIDE SEQUENCE</scope>
    <source>
        <strain evidence="2">QDHG01</strain>
    </source>
</reference>
<feature type="transmembrane region" description="Helical" evidence="1">
    <location>
        <begin position="153"/>
        <end position="175"/>
    </location>
</feature>
<comment type="caution">
    <text evidence="2">The sequence shown here is derived from an EMBL/GenBank/DDBJ whole genome shotgun (WGS) entry which is preliminary data.</text>
</comment>
<dbReference type="Proteomes" id="UP000785679">
    <property type="component" value="Unassembled WGS sequence"/>
</dbReference>
<keyword evidence="1" id="KW-0472">Membrane</keyword>
<feature type="transmembrane region" description="Helical" evidence="1">
    <location>
        <begin position="298"/>
        <end position="316"/>
    </location>
</feature>
<dbReference type="EMBL" id="RRYP01000981">
    <property type="protein sequence ID" value="TNV86571.1"/>
    <property type="molecule type" value="Genomic_DNA"/>
</dbReference>
<feature type="transmembrane region" description="Helical" evidence="1">
    <location>
        <begin position="112"/>
        <end position="132"/>
    </location>
</feature>
<protein>
    <recommendedName>
        <fullName evidence="4">TRP C-terminal domain-containing protein</fullName>
    </recommendedName>
</protein>
<evidence type="ECO:0000256" key="1">
    <source>
        <dbReference type="SAM" id="Phobius"/>
    </source>
</evidence>
<dbReference type="AlphaFoldDB" id="A0A8J8T9N9"/>
<feature type="transmembrane region" description="Helical" evidence="1">
    <location>
        <begin position="12"/>
        <end position="31"/>
    </location>
</feature>
<organism evidence="2 3">
    <name type="scientific">Halteria grandinella</name>
    <dbReference type="NCBI Taxonomy" id="5974"/>
    <lineage>
        <taxon>Eukaryota</taxon>
        <taxon>Sar</taxon>
        <taxon>Alveolata</taxon>
        <taxon>Ciliophora</taxon>
        <taxon>Intramacronucleata</taxon>
        <taxon>Spirotrichea</taxon>
        <taxon>Stichotrichia</taxon>
        <taxon>Sporadotrichida</taxon>
        <taxon>Halteriidae</taxon>
        <taxon>Halteria</taxon>
    </lineage>
</organism>
<proteinExistence type="predicted"/>
<feature type="transmembrane region" description="Helical" evidence="1">
    <location>
        <begin position="328"/>
        <end position="349"/>
    </location>
</feature>
<feature type="transmembrane region" description="Helical" evidence="1">
    <location>
        <begin position="238"/>
        <end position="261"/>
    </location>
</feature>
<sequence length="445" mass="50692">MSSENNAKITILTISIILQLFFGFAINLIWAMMNDLSFIISLGLVSIPIPGVASPIQSLLSSLIYMDLLLTDKWLANYLEYSVMPSELEKDEAMNIYFDSQGFQSKLVLQNLGSTLVFLLMHIFLLLYTGLMGQLSSVTDIAKKQYLILHPRLFWGGTIRFIIQQFQPLIFASLINISSTSLKDLRTKSLGIKFSFLFSLGLFISTLLIVFVFYRIIKHGRTQSGRFRSLIEGLNQTGYAPYWTVWTLLKWSLMCFVLVLLTDYPAQQLQLLLLLSVFSGALQMSVQPQISKVENMMSFFNEVMASCYLYTLIGLAHASDDFALRELLGLVLISLLLFALLVNLLKVLIQIGTELVRKANERCCQSRDNVTVYRKHVRKYAATTEPSIQRMEENIEALEQIENVFDKQLRRNRILRARLTNETEMPSASFSRSMMAQDILISELA</sequence>
<evidence type="ECO:0000313" key="3">
    <source>
        <dbReference type="Proteomes" id="UP000785679"/>
    </source>
</evidence>